<dbReference type="Gene3D" id="3.50.50.100">
    <property type="match status" value="1"/>
</dbReference>
<dbReference type="Proteomes" id="UP000829364">
    <property type="component" value="Chromosome 3"/>
</dbReference>
<keyword evidence="1" id="KW-1133">Transmembrane helix</keyword>
<dbReference type="PANTHER" id="PTHR43735">
    <property type="entry name" value="APOPTOSIS-INDUCING FACTOR 1"/>
    <property type="match status" value="1"/>
</dbReference>
<evidence type="ECO:0000313" key="4">
    <source>
        <dbReference type="Proteomes" id="UP000829364"/>
    </source>
</evidence>
<dbReference type="InterPro" id="IPR023753">
    <property type="entry name" value="FAD/NAD-binding_dom"/>
</dbReference>
<dbReference type="OrthoDB" id="202203at2759"/>
<organism evidence="3 4">
    <name type="scientific">Purpureocillium takamizusanense</name>
    <dbReference type="NCBI Taxonomy" id="2060973"/>
    <lineage>
        <taxon>Eukaryota</taxon>
        <taxon>Fungi</taxon>
        <taxon>Dikarya</taxon>
        <taxon>Ascomycota</taxon>
        <taxon>Pezizomycotina</taxon>
        <taxon>Sordariomycetes</taxon>
        <taxon>Hypocreomycetidae</taxon>
        <taxon>Hypocreales</taxon>
        <taxon>Ophiocordycipitaceae</taxon>
        <taxon>Purpureocillium</taxon>
    </lineage>
</organism>
<name>A0A9Q8QF80_9HYPO</name>
<evidence type="ECO:0000256" key="1">
    <source>
        <dbReference type="SAM" id="Phobius"/>
    </source>
</evidence>
<dbReference type="AlphaFoldDB" id="A0A9Q8QF80"/>
<dbReference type="PANTHER" id="PTHR43735:SF5">
    <property type="entry name" value="FAD_NAD(P)-BINDING DOMAIN-CONTAINING PROTEIN"/>
    <property type="match status" value="1"/>
</dbReference>
<evidence type="ECO:0000313" key="3">
    <source>
        <dbReference type="EMBL" id="UNI17617.1"/>
    </source>
</evidence>
<keyword evidence="1" id="KW-0472">Membrane</keyword>
<dbReference type="Pfam" id="PF07992">
    <property type="entry name" value="Pyr_redox_2"/>
    <property type="match status" value="1"/>
</dbReference>
<dbReference type="GO" id="GO:0005737">
    <property type="term" value="C:cytoplasm"/>
    <property type="evidence" value="ECO:0007669"/>
    <property type="project" value="TreeGrafter"/>
</dbReference>
<keyword evidence="4" id="KW-1185">Reference proteome</keyword>
<dbReference type="SUPFAM" id="SSF51905">
    <property type="entry name" value="FAD/NAD(P)-binding domain"/>
    <property type="match status" value="1"/>
</dbReference>
<dbReference type="InterPro" id="IPR036188">
    <property type="entry name" value="FAD/NAD-bd_sf"/>
</dbReference>
<dbReference type="EMBL" id="CP086356">
    <property type="protein sequence ID" value="UNI17617.1"/>
    <property type="molecule type" value="Genomic_DNA"/>
</dbReference>
<protein>
    <recommendedName>
        <fullName evidence="2">FAD/NAD(P)-binding domain-containing protein</fullName>
    </recommendedName>
</protein>
<gene>
    <name evidence="3" type="ORF">JDV02_003948</name>
</gene>
<dbReference type="Gene3D" id="3.50.50.60">
    <property type="entry name" value="FAD/NAD(P)-binding domain"/>
    <property type="match status" value="1"/>
</dbReference>
<reference evidence="3" key="1">
    <citation type="submission" date="2021-11" db="EMBL/GenBank/DDBJ databases">
        <title>Purpureocillium_takamizusanense_genome.</title>
        <authorList>
            <person name="Nguyen N.-H."/>
        </authorList>
    </citation>
    <scope>NUCLEOTIDE SEQUENCE</scope>
    <source>
        <strain evidence="3">PT3</strain>
    </source>
</reference>
<dbReference type="PRINTS" id="PR00368">
    <property type="entry name" value="FADPNR"/>
</dbReference>
<evidence type="ECO:0000259" key="2">
    <source>
        <dbReference type="Pfam" id="PF07992"/>
    </source>
</evidence>
<dbReference type="RefSeq" id="XP_047841098.1">
    <property type="nucleotide sequence ID" value="XM_047985121.1"/>
</dbReference>
<sequence length="288" mass="31049">MLEKATLIAELIGYSVVLIWGELAHALNAFLVRRRARWFGAAPAADRTRNIVIVGASFAGYHVARLVARTLPPKSPYRVVVVEPNSHFHFTWVLPRFCVVKGHEGKAFIPYGGYVAGAPDGAIWWVADRATGLTRQVVTVKGGQDIPYDVLVLATGSQVKEGLPSRVNCADRDEGMRRMRAMQDGIAAARTVVVVGGGAAGVELATDAKNLYPEKDITLVHSRGAVMHRFGEALQVAAQEGLAKLGVEVILQDRVVAEDAVGKTVTLQSGRTMPCDFFASLPPTPPSW</sequence>
<dbReference type="PRINTS" id="PR00469">
    <property type="entry name" value="PNDRDTASEII"/>
</dbReference>
<dbReference type="GO" id="GO:0004174">
    <property type="term" value="F:electron-transferring-flavoprotein dehydrogenase activity"/>
    <property type="evidence" value="ECO:0007669"/>
    <property type="project" value="TreeGrafter"/>
</dbReference>
<keyword evidence="1" id="KW-0812">Transmembrane</keyword>
<feature type="transmembrane region" description="Helical" evidence="1">
    <location>
        <begin position="12"/>
        <end position="32"/>
    </location>
</feature>
<accession>A0A9Q8QF80</accession>
<dbReference type="KEGG" id="ptkz:JDV02_003948"/>
<dbReference type="GO" id="GO:0050660">
    <property type="term" value="F:flavin adenine dinucleotide binding"/>
    <property type="evidence" value="ECO:0007669"/>
    <property type="project" value="TreeGrafter"/>
</dbReference>
<dbReference type="GeneID" id="72065904"/>
<feature type="domain" description="FAD/NAD(P)-binding" evidence="2">
    <location>
        <begin position="50"/>
        <end position="277"/>
    </location>
</feature>
<proteinExistence type="predicted"/>